<protein>
    <submittedName>
        <fullName evidence="2">Uncharacterized protein</fullName>
    </submittedName>
</protein>
<name>A0A498JAR4_MALDO</name>
<dbReference type="InterPro" id="IPR029068">
    <property type="entry name" value="Glyas_Bleomycin-R_OHBP_Dase"/>
</dbReference>
<proteinExistence type="predicted"/>
<organism evidence="2 3">
    <name type="scientific">Malus domestica</name>
    <name type="common">Apple</name>
    <name type="synonym">Pyrus malus</name>
    <dbReference type="NCBI Taxonomy" id="3750"/>
    <lineage>
        <taxon>Eukaryota</taxon>
        <taxon>Viridiplantae</taxon>
        <taxon>Streptophyta</taxon>
        <taxon>Embryophyta</taxon>
        <taxon>Tracheophyta</taxon>
        <taxon>Spermatophyta</taxon>
        <taxon>Magnoliopsida</taxon>
        <taxon>eudicotyledons</taxon>
        <taxon>Gunneridae</taxon>
        <taxon>Pentapetalae</taxon>
        <taxon>rosids</taxon>
        <taxon>fabids</taxon>
        <taxon>Rosales</taxon>
        <taxon>Rosaceae</taxon>
        <taxon>Amygdaloideae</taxon>
        <taxon>Maleae</taxon>
        <taxon>Malus</taxon>
    </lineage>
</organism>
<reference evidence="2 3" key="1">
    <citation type="submission" date="2018-10" db="EMBL/GenBank/DDBJ databases">
        <title>A high-quality apple genome assembly.</title>
        <authorList>
            <person name="Hu J."/>
        </authorList>
    </citation>
    <scope>NUCLEOTIDE SEQUENCE [LARGE SCALE GENOMIC DNA]</scope>
    <source>
        <strain evidence="3">cv. HFTH1</strain>
        <tissue evidence="2">Young leaf</tissue>
    </source>
</reference>
<keyword evidence="3" id="KW-1185">Reference proteome</keyword>
<dbReference type="EMBL" id="RDQH01000334">
    <property type="protein sequence ID" value="RXH91935.1"/>
    <property type="molecule type" value="Genomic_DNA"/>
</dbReference>
<dbReference type="PANTHER" id="PTHR33993">
    <property type="entry name" value="GLYOXALASE-RELATED"/>
    <property type="match status" value="1"/>
</dbReference>
<dbReference type="SMR" id="A0A498JAR4"/>
<dbReference type="Gene3D" id="3.10.180.10">
    <property type="entry name" value="2,3-Dihydroxybiphenyl 1,2-Dioxygenase, domain 1"/>
    <property type="match status" value="1"/>
</dbReference>
<sequence>MAAESFRWLLQLHKDVPKASRFNAEGLDFTVNVCTIRWANLRFGSLKLSLMQSPKDHVMQNGNSSLLFFTVPDINQTVTNLMVLGGAELDGPIKHEMKSAGSRQHDTYNDNEQGYIVE</sequence>
<dbReference type="SUPFAM" id="SSF54593">
    <property type="entry name" value="Glyoxalase/Bleomycin resistance protein/Dihydroxybiphenyl dioxygenase"/>
    <property type="match status" value="1"/>
</dbReference>
<evidence type="ECO:0000313" key="3">
    <source>
        <dbReference type="Proteomes" id="UP000290289"/>
    </source>
</evidence>
<gene>
    <name evidence="2" type="ORF">DVH24_020958</name>
</gene>
<evidence type="ECO:0000256" key="1">
    <source>
        <dbReference type="SAM" id="MobiDB-lite"/>
    </source>
</evidence>
<feature type="region of interest" description="Disordered" evidence="1">
    <location>
        <begin position="95"/>
        <end position="118"/>
    </location>
</feature>
<feature type="compositionally biased region" description="Basic and acidic residues" evidence="1">
    <location>
        <begin position="95"/>
        <end position="108"/>
    </location>
</feature>
<comment type="caution">
    <text evidence="2">The sequence shown here is derived from an EMBL/GenBank/DDBJ whole genome shotgun (WGS) entry which is preliminary data.</text>
</comment>
<dbReference type="PANTHER" id="PTHR33993:SF14">
    <property type="entry name" value="GB|AAF24581.1"/>
    <property type="match status" value="1"/>
</dbReference>
<dbReference type="Proteomes" id="UP000290289">
    <property type="component" value="Chromosome 8"/>
</dbReference>
<dbReference type="InterPro" id="IPR052164">
    <property type="entry name" value="Anthracycline_SecMetBiosynth"/>
</dbReference>
<evidence type="ECO:0000313" key="2">
    <source>
        <dbReference type="EMBL" id="RXH91935.1"/>
    </source>
</evidence>
<accession>A0A498JAR4</accession>
<dbReference type="AlphaFoldDB" id="A0A498JAR4"/>